<reference evidence="1 2" key="1">
    <citation type="journal article" date="2018" name="Arch. Microbiol.">
        <title>New insights into the metabolic potential of the phototrophic purple bacterium Rhodopila globiformis DSM 161(T) from its draft genome sequence and evidence for a vanadium-dependent nitrogenase.</title>
        <authorList>
            <person name="Imhoff J.F."/>
            <person name="Rahn T."/>
            <person name="Kunzel S."/>
            <person name="Neulinger S.C."/>
        </authorList>
    </citation>
    <scope>NUCLEOTIDE SEQUENCE [LARGE SCALE GENOMIC DNA]</scope>
    <source>
        <strain evidence="1 2">DSM 16996</strain>
    </source>
</reference>
<protein>
    <submittedName>
        <fullName evidence="1">Uncharacterized protein</fullName>
    </submittedName>
</protein>
<dbReference type="PANTHER" id="PTHR41252">
    <property type="entry name" value="BLR2505 PROTEIN"/>
    <property type="match status" value="1"/>
</dbReference>
<evidence type="ECO:0000313" key="1">
    <source>
        <dbReference type="EMBL" id="PPQ26001.1"/>
    </source>
</evidence>
<dbReference type="AlphaFoldDB" id="A0A2S6MUG4"/>
<name>A0A2S6MUG4_9HYPH</name>
<sequence length="146" mass="16201">MQSLQNLARIASVDRELFETRIHYMLDLCSQGNLDGIVDHFSEDISYQMIGNWSMFPYAGPVRGKAAVKHAFAGVFTHFQSQGSTVHDIVVDGDKVAVRRTTILRNLGTGRADGIAIVDFLRFRDGLVTELTEVLDSLAMARLEEG</sequence>
<dbReference type="EMBL" id="NHSJ01000138">
    <property type="protein sequence ID" value="PPQ26001.1"/>
    <property type="molecule type" value="Genomic_DNA"/>
</dbReference>
<dbReference type="PANTHER" id="PTHR41252:SF1">
    <property type="entry name" value="BLR2505 PROTEIN"/>
    <property type="match status" value="1"/>
</dbReference>
<gene>
    <name evidence="1" type="ORF">CCR94_23535</name>
</gene>
<accession>A0A2S6MUG4</accession>
<comment type="caution">
    <text evidence="1">The sequence shown here is derived from an EMBL/GenBank/DDBJ whole genome shotgun (WGS) entry which is preliminary data.</text>
</comment>
<dbReference type="OrthoDB" id="8453515at2"/>
<dbReference type="Pfam" id="PF12680">
    <property type="entry name" value="SnoaL_2"/>
    <property type="match status" value="1"/>
</dbReference>
<evidence type="ECO:0000313" key="2">
    <source>
        <dbReference type="Proteomes" id="UP000239089"/>
    </source>
</evidence>
<dbReference type="SUPFAM" id="SSF54427">
    <property type="entry name" value="NTF2-like"/>
    <property type="match status" value="1"/>
</dbReference>
<dbReference type="InterPro" id="IPR037401">
    <property type="entry name" value="SnoaL-like"/>
</dbReference>
<keyword evidence="2" id="KW-1185">Reference proteome</keyword>
<dbReference type="Proteomes" id="UP000239089">
    <property type="component" value="Unassembled WGS sequence"/>
</dbReference>
<dbReference type="RefSeq" id="WP_104510719.1">
    <property type="nucleotide sequence ID" value="NZ_JACIGC010000002.1"/>
</dbReference>
<proteinExistence type="predicted"/>
<dbReference type="Gene3D" id="3.10.450.50">
    <property type="match status" value="1"/>
</dbReference>
<dbReference type="InterPro" id="IPR032710">
    <property type="entry name" value="NTF2-like_dom_sf"/>
</dbReference>
<organism evidence="1 2">
    <name type="scientific">Rhodoblastus sphagnicola</name>
    <dbReference type="NCBI Taxonomy" id="333368"/>
    <lineage>
        <taxon>Bacteria</taxon>
        <taxon>Pseudomonadati</taxon>
        <taxon>Pseudomonadota</taxon>
        <taxon>Alphaproteobacteria</taxon>
        <taxon>Hyphomicrobiales</taxon>
        <taxon>Rhodoblastaceae</taxon>
        <taxon>Rhodoblastus</taxon>
    </lineage>
</organism>